<dbReference type="GO" id="GO:0005789">
    <property type="term" value="C:endoplasmic reticulum membrane"/>
    <property type="evidence" value="ECO:0007669"/>
    <property type="project" value="UniProtKB-SubCell"/>
</dbReference>
<evidence type="ECO:0000256" key="10">
    <source>
        <dbReference type="ARBA" id="ARBA00023136"/>
    </source>
</evidence>
<dbReference type="CDD" id="cd16024">
    <property type="entry name" value="GPI_EPT_2"/>
    <property type="match status" value="1"/>
</dbReference>
<feature type="transmembrane region" description="Helical" evidence="13">
    <location>
        <begin position="466"/>
        <end position="485"/>
    </location>
</feature>
<dbReference type="GO" id="GO:0051267">
    <property type="term" value="F:CP2 mannose-ethanolamine phosphotransferase activity"/>
    <property type="evidence" value="ECO:0007669"/>
    <property type="project" value="TreeGrafter"/>
</dbReference>
<keyword evidence="9 13" id="KW-1133">Transmembrane helix</keyword>
<dbReference type="InterPro" id="IPR037674">
    <property type="entry name" value="PIG-G_N"/>
</dbReference>
<comment type="similarity">
    <text evidence="3 13">Belongs to the PIGG/PIGN/PIGO family. PIGG subfamily.</text>
</comment>
<keyword evidence="8 13" id="KW-0256">Endoplasmic reticulum</keyword>
<feature type="transmembrane region" description="Helical" evidence="13">
    <location>
        <begin position="722"/>
        <end position="740"/>
    </location>
</feature>
<keyword evidence="5 13" id="KW-0337">GPI-anchor biosynthesis</keyword>
<feature type="transmembrane region" description="Helical" evidence="13">
    <location>
        <begin position="841"/>
        <end position="859"/>
    </location>
</feature>
<keyword evidence="6 13" id="KW-0808">Transferase</keyword>
<feature type="transmembrane region" description="Helical" evidence="13">
    <location>
        <begin position="590"/>
        <end position="608"/>
    </location>
</feature>
<protein>
    <recommendedName>
        <fullName evidence="4 13">GPI ethanolamine phosphate transferase 2</fullName>
    </recommendedName>
</protein>
<evidence type="ECO:0000313" key="17">
    <source>
        <dbReference type="Proteomes" id="UP000799772"/>
    </source>
</evidence>
<dbReference type="PANTHER" id="PTHR23072:SF0">
    <property type="entry name" value="GPI ETHANOLAMINE PHOSPHATE TRANSFERASE 2"/>
    <property type="match status" value="1"/>
</dbReference>
<evidence type="ECO:0000256" key="13">
    <source>
        <dbReference type="RuleBase" id="RU367106"/>
    </source>
</evidence>
<evidence type="ECO:0000256" key="12">
    <source>
        <dbReference type="ARBA" id="ARBA00056729"/>
    </source>
</evidence>
<keyword evidence="7 13" id="KW-0812">Transmembrane</keyword>
<evidence type="ECO:0000256" key="6">
    <source>
        <dbReference type="ARBA" id="ARBA00022679"/>
    </source>
</evidence>
<evidence type="ECO:0000256" key="5">
    <source>
        <dbReference type="ARBA" id="ARBA00022502"/>
    </source>
</evidence>
<gene>
    <name evidence="16" type="ORF">NA57DRAFT_47498</name>
</gene>
<evidence type="ECO:0000313" key="16">
    <source>
        <dbReference type="EMBL" id="KAF2094017.1"/>
    </source>
</evidence>
<feature type="transmembrane region" description="Helical" evidence="13">
    <location>
        <begin position="491"/>
        <end position="509"/>
    </location>
</feature>
<accession>A0A9P4M478</accession>
<organism evidence="16 17">
    <name type="scientific">Rhizodiscina lignyota</name>
    <dbReference type="NCBI Taxonomy" id="1504668"/>
    <lineage>
        <taxon>Eukaryota</taxon>
        <taxon>Fungi</taxon>
        <taxon>Dikarya</taxon>
        <taxon>Ascomycota</taxon>
        <taxon>Pezizomycotina</taxon>
        <taxon>Dothideomycetes</taxon>
        <taxon>Pleosporomycetidae</taxon>
        <taxon>Aulographales</taxon>
        <taxon>Rhizodiscinaceae</taxon>
        <taxon>Rhizodiscina</taxon>
    </lineage>
</organism>
<dbReference type="Pfam" id="PF19316">
    <property type="entry name" value="PIGO_PIGG"/>
    <property type="match status" value="1"/>
</dbReference>
<dbReference type="GO" id="GO:0006506">
    <property type="term" value="P:GPI anchor biosynthetic process"/>
    <property type="evidence" value="ECO:0007669"/>
    <property type="project" value="UniProtKB-KW"/>
</dbReference>
<comment type="function">
    <text evidence="12 13">Ethanolamine phosphate transferase involved in glycosylphosphatidylinositol-anchor biosynthesis. Transfers ethanolamine phosphate to the GPI second mannose.</text>
</comment>
<keyword evidence="11" id="KW-0325">Glycoprotein</keyword>
<evidence type="ECO:0000256" key="9">
    <source>
        <dbReference type="ARBA" id="ARBA00022989"/>
    </source>
</evidence>
<feature type="transmembrane region" description="Helical" evidence="13">
    <location>
        <begin position="433"/>
        <end position="454"/>
    </location>
</feature>
<reference evidence="16" key="1">
    <citation type="journal article" date="2020" name="Stud. Mycol.">
        <title>101 Dothideomycetes genomes: a test case for predicting lifestyles and emergence of pathogens.</title>
        <authorList>
            <person name="Haridas S."/>
            <person name="Albert R."/>
            <person name="Binder M."/>
            <person name="Bloem J."/>
            <person name="Labutti K."/>
            <person name="Salamov A."/>
            <person name="Andreopoulos B."/>
            <person name="Baker S."/>
            <person name="Barry K."/>
            <person name="Bills G."/>
            <person name="Bluhm B."/>
            <person name="Cannon C."/>
            <person name="Castanera R."/>
            <person name="Culley D."/>
            <person name="Daum C."/>
            <person name="Ezra D."/>
            <person name="Gonzalez J."/>
            <person name="Henrissat B."/>
            <person name="Kuo A."/>
            <person name="Liang C."/>
            <person name="Lipzen A."/>
            <person name="Lutzoni F."/>
            <person name="Magnuson J."/>
            <person name="Mondo S."/>
            <person name="Nolan M."/>
            <person name="Ohm R."/>
            <person name="Pangilinan J."/>
            <person name="Park H.-J."/>
            <person name="Ramirez L."/>
            <person name="Alfaro M."/>
            <person name="Sun H."/>
            <person name="Tritt A."/>
            <person name="Yoshinaga Y."/>
            <person name="Zwiers L.-H."/>
            <person name="Turgeon B."/>
            <person name="Goodwin S."/>
            <person name="Spatafora J."/>
            <person name="Crous P."/>
            <person name="Grigoriev I."/>
        </authorList>
    </citation>
    <scope>NUCLEOTIDE SEQUENCE</scope>
    <source>
        <strain evidence="16">CBS 133067</strain>
    </source>
</reference>
<feature type="transmembrane region" description="Helical" evidence="13">
    <location>
        <begin position="778"/>
        <end position="798"/>
    </location>
</feature>
<proteinExistence type="inferred from homology"/>
<dbReference type="InterPro" id="IPR017850">
    <property type="entry name" value="Alkaline_phosphatase_core_sf"/>
</dbReference>
<dbReference type="AlphaFoldDB" id="A0A9P4M478"/>
<dbReference type="Proteomes" id="UP000799772">
    <property type="component" value="Unassembled WGS sequence"/>
</dbReference>
<feature type="transmembrane region" description="Helical" evidence="13">
    <location>
        <begin position="640"/>
        <end position="662"/>
    </location>
</feature>
<evidence type="ECO:0000259" key="15">
    <source>
        <dbReference type="Pfam" id="PF19316"/>
    </source>
</evidence>
<name>A0A9P4M478_9PEZI</name>
<dbReference type="SUPFAM" id="SSF53649">
    <property type="entry name" value="Alkaline phosphatase-like"/>
    <property type="match status" value="1"/>
</dbReference>
<dbReference type="EMBL" id="ML978136">
    <property type="protein sequence ID" value="KAF2094017.1"/>
    <property type="molecule type" value="Genomic_DNA"/>
</dbReference>
<keyword evidence="17" id="KW-1185">Reference proteome</keyword>
<evidence type="ECO:0000256" key="1">
    <source>
        <dbReference type="ARBA" id="ARBA00004477"/>
    </source>
</evidence>
<dbReference type="InterPro" id="IPR039527">
    <property type="entry name" value="PIGG/GPI7"/>
</dbReference>
<sequence length="862" mass="94704">MATLVIANLLIPAAVLTFAAGFFPYKPFLPGLAEHDVSERGEMPPAQFDKVILMVVDALRSDFVFGKSSGFKFTQSLIANGAALPFTAHATSPTVTMPRVKAITTGSIPSFLDVILNFAESDTTSTLAYQDTWLAQIKAKGGNLVMHGDDTWLKLFPETFYRADGTTSFFVSDFTEVDNNVTRHVPDELRANDWNALIMHYLGLDHIGHKAGPLSPNMIPKQQEMDGIVQQIFEAIENDPHLQSTLLVLCGDHGMTDGGNHGGSAPGETSPALVFISPKFKSISTGLDSPVEPHQDFDFYTKVEQSDIVPTIAGLLGLPVSLNNLGVFISELLPLWKNERHHVLLLLNNVWQMHTLVKTAFPHEAYEHPYSQLDCSDPSSSGMKLVCKWRRITDIIRVSDGREPAPPVILPALIDFCKSAQEIMSSTASNYNMAYLLSGIALAFLSVALTTTSARSIIFRLNAASLYFGLVLVLYGILMFASSYVEEEHHFWYWTTCGWIALLCLQTLLGSYIKREGISKTIFKAAALLLFHRLVRAWNQTGQKHSGEPDFVTSFLLPNPHTVWILVGVTYFMLSLSLGSHLCRHIPPTYHVLTHIAAAGIAIPAFIFKLSFTARDAPEIVRPVVGESGMRVLEGLSLVLIARAVFLLCALGTVWVISLEVWGRSPAKRNAPRGVELFDALHAILSIFLITQTRAHNVPLFLLFSLQFLCLRDALGLQSTQTQITISTLLFAHTSFFALGNTNAISSIDLSNAYNGVAGYDVGVVGLLVFLSNWSGPVWWAWGGICLLASQGALFGYLALQTLFIAGSLLAIMVACTALRTHLFIWTVFSPKYLYAMAWSLGWHLLVCCYGLGAIWWAMGVS</sequence>
<feature type="signal peptide" evidence="14">
    <location>
        <begin position="1"/>
        <end position="21"/>
    </location>
</feature>
<evidence type="ECO:0000256" key="7">
    <source>
        <dbReference type="ARBA" id="ARBA00022692"/>
    </source>
</evidence>
<dbReference type="InterPro" id="IPR045687">
    <property type="entry name" value="PIGG/GPI7_C"/>
</dbReference>
<comment type="caution">
    <text evidence="16">The sequence shown here is derived from an EMBL/GenBank/DDBJ whole genome shotgun (WGS) entry which is preliminary data.</text>
</comment>
<dbReference type="OrthoDB" id="272139at2759"/>
<dbReference type="Pfam" id="PF01663">
    <property type="entry name" value="Phosphodiest"/>
    <property type="match status" value="1"/>
</dbReference>
<dbReference type="FunFam" id="3.40.720.10:FF:000045">
    <property type="entry name" value="GPI ethanolamine phosphate transferase 2"/>
    <property type="match status" value="1"/>
</dbReference>
<feature type="transmembrane region" description="Helical" evidence="13">
    <location>
        <begin position="804"/>
        <end position="829"/>
    </location>
</feature>
<comment type="pathway">
    <text evidence="2 13">Glycolipid biosynthesis; glycosylphosphatidylinositol-anchor biosynthesis.</text>
</comment>
<keyword evidence="14" id="KW-0732">Signal</keyword>
<evidence type="ECO:0000256" key="2">
    <source>
        <dbReference type="ARBA" id="ARBA00004687"/>
    </source>
</evidence>
<evidence type="ECO:0000256" key="11">
    <source>
        <dbReference type="ARBA" id="ARBA00023180"/>
    </source>
</evidence>
<evidence type="ECO:0000256" key="8">
    <source>
        <dbReference type="ARBA" id="ARBA00022824"/>
    </source>
</evidence>
<dbReference type="PANTHER" id="PTHR23072">
    <property type="entry name" value="PHOSPHATIDYLINOSITOL GLYCAN-RELATED"/>
    <property type="match status" value="1"/>
</dbReference>
<evidence type="ECO:0000256" key="14">
    <source>
        <dbReference type="SAM" id="SignalP"/>
    </source>
</evidence>
<comment type="subcellular location">
    <subcellularLocation>
        <location evidence="1 13">Endoplasmic reticulum membrane</location>
        <topology evidence="1 13">Multi-pass membrane protein</topology>
    </subcellularLocation>
</comment>
<feature type="domain" description="GPI ethanolamine phosphate transferase 2 C-terminal" evidence="15">
    <location>
        <begin position="428"/>
        <end position="859"/>
    </location>
</feature>
<keyword evidence="10 13" id="KW-0472">Membrane</keyword>
<feature type="transmembrane region" description="Helical" evidence="13">
    <location>
        <begin position="752"/>
        <end position="771"/>
    </location>
</feature>
<evidence type="ECO:0000256" key="4">
    <source>
        <dbReference type="ARBA" id="ARBA00020830"/>
    </source>
</evidence>
<dbReference type="Gene3D" id="3.40.720.10">
    <property type="entry name" value="Alkaline Phosphatase, subunit A"/>
    <property type="match status" value="1"/>
</dbReference>
<evidence type="ECO:0000256" key="3">
    <source>
        <dbReference type="ARBA" id="ARBA00005315"/>
    </source>
</evidence>
<feature type="transmembrane region" description="Helical" evidence="13">
    <location>
        <begin position="559"/>
        <end position="578"/>
    </location>
</feature>
<feature type="chain" id="PRO_5040313398" description="GPI ethanolamine phosphate transferase 2" evidence="14">
    <location>
        <begin position="22"/>
        <end position="862"/>
    </location>
</feature>
<dbReference type="InterPro" id="IPR002591">
    <property type="entry name" value="Phosphodiest/P_Trfase"/>
</dbReference>